<evidence type="ECO:0000256" key="2">
    <source>
        <dbReference type="SAM" id="Phobius"/>
    </source>
</evidence>
<accession>A0ABQ2QKG7</accession>
<evidence type="ECO:0000313" key="3">
    <source>
        <dbReference type="EMBL" id="GGP84413.1"/>
    </source>
</evidence>
<name>A0ABQ2QKG7_9ACTN</name>
<feature type="transmembrane region" description="Helical" evidence="2">
    <location>
        <begin position="129"/>
        <end position="147"/>
    </location>
</feature>
<dbReference type="Proteomes" id="UP000611554">
    <property type="component" value="Unassembled WGS sequence"/>
</dbReference>
<feature type="region of interest" description="Disordered" evidence="1">
    <location>
        <begin position="158"/>
        <end position="195"/>
    </location>
</feature>
<organism evidence="3 4">
    <name type="scientific">Streptosporangium pseudovulgare</name>
    <dbReference type="NCBI Taxonomy" id="35765"/>
    <lineage>
        <taxon>Bacteria</taxon>
        <taxon>Bacillati</taxon>
        <taxon>Actinomycetota</taxon>
        <taxon>Actinomycetes</taxon>
        <taxon>Streptosporangiales</taxon>
        <taxon>Streptosporangiaceae</taxon>
        <taxon>Streptosporangium</taxon>
    </lineage>
</organism>
<feature type="transmembrane region" description="Helical" evidence="2">
    <location>
        <begin position="36"/>
        <end position="56"/>
    </location>
</feature>
<comment type="caution">
    <text evidence="3">The sequence shown here is derived from an EMBL/GenBank/DDBJ whole genome shotgun (WGS) entry which is preliminary data.</text>
</comment>
<dbReference type="EMBL" id="BMQJ01000002">
    <property type="protein sequence ID" value="GGP84413.1"/>
    <property type="molecule type" value="Genomic_DNA"/>
</dbReference>
<evidence type="ECO:0000313" key="4">
    <source>
        <dbReference type="Proteomes" id="UP000611554"/>
    </source>
</evidence>
<feature type="transmembrane region" description="Helical" evidence="2">
    <location>
        <begin position="62"/>
        <end position="86"/>
    </location>
</feature>
<keyword evidence="4" id="KW-1185">Reference proteome</keyword>
<protein>
    <recommendedName>
        <fullName evidence="5">DUF2637 domain-containing protein</fullName>
    </recommendedName>
</protein>
<feature type="transmembrane region" description="Helical" evidence="2">
    <location>
        <begin position="98"/>
        <end position="117"/>
    </location>
</feature>
<keyword evidence="2" id="KW-1133">Transmembrane helix</keyword>
<evidence type="ECO:0000256" key="1">
    <source>
        <dbReference type="SAM" id="MobiDB-lite"/>
    </source>
</evidence>
<keyword evidence="2" id="KW-0472">Membrane</keyword>
<gene>
    <name evidence="3" type="ORF">GCM10010140_11900</name>
</gene>
<keyword evidence="2" id="KW-0812">Transmembrane</keyword>
<evidence type="ECO:0008006" key="5">
    <source>
        <dbReference type="Google" id="ProtNLM"/>
    </source>
</evidence>
<proteinExistence type="predicted"/>
<sequence>MYTLPLGVPMAANSTKGTTMNVTSILPKRVEREKSWAVAVGLLAALSPNVIGQWNLAVGIGWHPYLAAALPIASELYATMAARVWSAIPREYREQKKTAAWNMAAGIVLSFALNGLAEAVAFKALSVSLWLVLLVAAVPTICAAVLLHMAMSGHVESVAEAEETPEMTSEPAEVPKGDDQDQDPAPKRRSTVRVSPANVEKAAAYLVAVEDPSKVTGTDLETVLPRLSPRSRREALDQARKLLSSRQDAVQDTLDLLAA</sequence>
<reference evidence="4" key="1">
    <citation type="journal article" date="2019" name="Int. J. Syst. Evol. Microbiol.">
        <title>The Global Catalogue of Microorganisms (GCM) 10K type strain sequencing project: providing services to taxonomists for standard genome sequencing and annotation.</title>
        <authorList>
            <consortium name="The Broad Institute Genomics Platform"/>
            <consortium name="The Broad Institute Genome Sequencing Center for Infectious Disease"/>
            <person name="Wu L."/>
            <person name="Ma J."/>
        </authorList>
    </citation>
    <scope>NUCLEOTIDE SEQUENCE [LARGE SCALE GENOMIC DNA]</scope>
    <source>
        <strain evidence="4">JCM 3115</strain>
    </source>
</reference>